<dbReference type="HOGENOM" id="CLU_025778_0_2_6"/>
<dbReference type="Proteomes" id="UP000002192">
    <property type="component" value="Chromosome"/>
</dbReference>
<dbReference type="InterPro" id="IPR008915">
    <property type="entry name" value="Peptidase_M50"/>
</dbReference>
<dbReference type="EC" id="3.4.24.-" evidence="11"/>
<keyword evidence="5 11" id="KW-0812">Transmembrane</keyword>
<dbReference type="OrthoDB" id="9782003at2"/>
<dbReference type="AlphaFoldDB" id="Q7VRD9"/>
<dbReference type="CDD" id="cd06163">
    <property type="entry name" value="S2P-M50_PDZ_RseP-like"/>
    <property type="match status" value="1"/>
</dbReference>
<keyword evidence="10 11" id="KW-0472">Membrane</keyword>
<dbReference type="SUPFAM" id="SSF50156">
    <property type="entry name" value="PDZ domain-like"/>
    <property type="match status" value="2"/>
</dbReference>
<keyword evidence="6 11" id="KW-0378">Hydrolase</keyword>
<organism evidence="13 14">
    <name type="scientific">Blochmanniella floridana</name>
    <dbReference type="NCBI Taxonomy" id="203907"/>
    <lineage>
        <taxon>Bacteria</taxon>
        <taxon>Pseudomonadati</taxon>
        <taxon>Pseudomonadota</taxon>
        <taxon>Gammaproteobacteria</taxon>
        <taxon>Enterobacterales</taxon>
        <taxon>Enterobacteriaceae</taxon>
        <taxon>ant endosymbionts</taxon>
        <taxon>Candidatus Blochmanniella</taxon>
    </lineage>
</organism>
<protein>
    <recommendedName>
        <fullName evidence="11">Zinc metalloprotease</fullName>
        <ecNumber evidence="11">3.4.24.-</ecNumber>
    </recommendedName>
</protein>
<dbReference type="PANTHER" id="PTHR42837:SF2">
    <property type="entry name" value="MEMBRANE METALLOPROTEASE ARASP2, CHLOROPLASTIC-RELATED"/>
    <property type="match status" value="1"/>
</dbReference>
<evidence type="ECO:0000256" key="7">
    <source>
        <dbReference type="ARBA" id="ARBA00022833"/>
    </source>
</evidence>
<proteinExistence type="inferred from homology"/>
<dbReference type="InterPro" id="IPR036034">
    <property type="entry name" value="PDZ_sf"/>
</dbReference>
<evidence type="ECO:0000256" key="8">
    <source>
        <dbReference type="ARBA" id="ARBA00022989"/>
    </source>
</evidence>
<comment type="similarity">
    <text evidence="3 11">Belongs to the peptidase M50B family.</text>
</comment>
<comment type="subcellular location">
    <subcellularLocation>
        <location evidence="2">Membrane</location>
        <topology evidence="2">Multi-pass membrane protein</topology>
    </subcellularLocation>
</comment>
<evidence type="ECO:0000259" key="12">
    <source>
        <dbReference type="Pfam" id="PF02163"/>
    </source>
</evidence>
<keyword evidence="9 11" id="KW-0482">Metalloprotease</keyword>
<evidence type="ECO:0000256" key="5">
    <source>
        <dbReference type="ARBA" id="ARBA00022692"/>
    </source>
</evidence>
<evidence type="ECO:0000256" key="3">
    <source>
        <dbReference type="ARBA" id="ARBA00007931"/>
    </source>
</evidence>
<evidence type="ECO:0000313" key="14">
    <source>
        <dbReference type="Proteomes" id="UP000002192"/>
    </source>
</evidence>
<dbReference type="InterPro" id="IPR004387">
    <property type="entry name" value="Pept_M50_Zn"/>
</dbReference>
<feature type="transmembrane region" description="Helical" evidence="11">
    <location>
        <begin position="391"/>
        <end position="424"/>
    </location>
</feature>
<evidence type="ECO:0000256" key="10">
    <source>
        <dbReference type="ARBA" id="ARBA00023136"/>
    </source>
</evidence>
<evidence type="ECO:0000256" key="2">
    <source>
        <dbReference type="ARBA" id="ARBA00004141"/>
    </source>
</evidence>
<dbReference type="STRING" id="203907.Bfl278"/>
<keyword evidence="4 13" id="KW-0645">Protease</keyword>
<evidence type="ECO:0000256" key="6">
    <source>
        <dbReference type="ARBA" id="ARBA00022801"/>
    </source>
</evidence>
<feature type="transmembrane region" description="Helical" evidence="11">
    <location>
        <begin position="104"/>
        <end position="132"/>
    </location>
</feature>
<evidence type="ECO:0000256" key="1">
    <source>
        <dbReference type="ARBA" id="ARBA00001947"/>
    </source>
</evidence>
<feature type="domain" description="Peptidase M50" evidence="12">
    <location>
        <begin position="11"/>
        <end position="450"/>
    </location>
</feature>
<keyword evidence="14" id="KW-1185">Reference proteome</keyword>
<evidence type="ECO:0000256" key="4">
    <source>
        <dbReference type="ARBA" id="ARBA00022670"/>
    </source>
</evidence>
<feature type="transmembrane region" description="Helical" evidence="11">
    <location>
        <begin position="436"/>
        <end position="457"/>
    </location>
</feature>
<dbReference type="KEGG" id="bfl:Bfl278"/>
<keyword evidence="7 11" id="KW-0862">Zinc</keyword>
<keyword evidence="11" id="KW-0479">Metal-binding</keyword>
<dbReference type="eggNOG" id="COG0750">
    <property type="taxonomic scope" value="Bacteria"/>
</dbReference>
<dbReference type="GO" id="GO:0004222">
    <property type="term" value="F:metalloendopeptidase activity"/>
    <property type="evidence" value="ECO:0007669"/>
    <property type="project" value="InterPro"/>
</dbReference>
<evidence type="ECO:0000256" key="9">
    <source>
        <dbReference type="ARBA" id="ARBA00023049"/>
    </source>
</evidence>
<evidence type="ECO:0000313" key="13">
    <source>
        <dbReference type="EMBL" id="CAD83349.1"/>
    </source>
</evidence>
<name>Q7VRD9_BLOFL</name>
<keyword evidence="8 11" id="KW-1133">Transmembrane helix</keyword>
<sequence>MVLDYFWNIVFFILTISLLITVHECGHFLAARFFGVKVEKFSIGFGPIVWSWQANKDSTEYIISIIPLGGYVKLLDKSSISSDSESYHTRNDSFHSKDSWKRGIIIAMGPIFNIIFSIILYTLVFMIGVPVYKPIINYIFPNSIVEKINIPVGSEIKSINGIKTVDWESVRLNILHNINKEKIVISTICVNNDEIYEKSYVIPLSINWLDKSIIKTQDPIIALGVLPCIFRATLNASEIKLHPVSEQDTLQINDKILLINKLPIYNWQSLIQIVKNNSGQSCQLVVERDKHLLYLNVVLIDNYEVDSGKFLKNINFFLAPDIVCKSIKPVIRTDELFTAILKACNKTIDLFIFTVNALFQLVSGNVRITNLHGPIAIAQGAGKSIHSGINYYLMFLAVVSINLGLINLFPIPILDGGQLCFLLIEKIKGSPLSKKIQNFSYIISFAILILIMVLTTYNDITR</sequence>
<comment type="cofactor">
    <cofactor evidence="1 11">
        <name>Zn(2+)</name>
        <dbReference type="ChEBI" id="CHEBI:29105"/>
    </cofactor>
</comment>
<accession>Q7VRD9</accession>
<evidence type="ECO:0000256" key="11">
    <source>
        <dbReference type="RuleBase" id="RU362031"/>
    </source>
</evidence>
<dbReference type="GO" id="GO:0016020">
    <property type="term" value="C:membrane"/>
    <property type="evidence" value="ECO:0007669"/>
    <property type="project" value="UniProtKB-SubCell"/>
</dbReference>
<dbReference type="Pfam" id="PF02163">
    <property type="entry name" value="Peptidase_M50"/>
    <property type="match status" value="1"/>
</dbReference>
<dbReference type="Gene3D" id="2.30.42.10">
    <property type="match status" value="2"/>
</dbReference>
<reference evidence="13 14" key="1">
    <citation type="journal article" date="2003" name="Proc. Natl. Acad. Sci. U.S.A.">
        <title>The genome sequence of Blochmannia floridanus: comparative analysis of reduced genomes.</title>
        <authorList>
            <person name="Gil R."/>
            <person name="Silva F.J."/>
            <person name="Zientz E."/>
            <person name="Delmotte F."/>
            <person name="Gonzalez-Candelas F."/>
            <person name="Latorre A."/>
            <person name="Rausell C."/>
            <person name="Kramerbeek J."/>
            <person name="Gadau J."/>
            <person name="Hoelldobler B."/>
            <person name="van Ham R.C.H.J."/>
            <person name="Gross R."/>
            <person name="Moya A."/>
        </authorList>
    </citation>
    <scope>NUCLEOTIDE SEQUENCE [LARGE SCALE GENOMIC DNA]</scope>
</reference>
<feature type="transmembrane region" description="Helical" evidence="11">
    <location>
        <begin position="6"/>
        <end position="30"/>
    </location>
</feature>
<dbReference type="GO" id="GO:0046872">
    <property type="term" value="F:metal ion binding"/>
    <property type="evidence" value="ECO:0007669"/>
    <property type="project" value="UniProtKB-KW"/>
</dbReference>
<dbReference type="NCBIfam" id="TIGR00054">
    <property type="entry name" value="RIP metalloprotease RseP"/>
    <property type="match status" value="1"/>
</dbReference>
<dbReference type="PANTHER" id="PTHR42837">
    <property type="entry name" value="REGULATOR OF SIGMA-E PROTEASE RSEP"/>
    <property type="match status" value="1"/>
</dbReference>
<dbReference type="EMBL" id="BX248583">
    <property type="protein sequence ID" value="CAD83349.1"/>
    <property type="molecule type" value="Genomic_DNA"/>
</dbReference>
<dbReference type="GO" id="GO:0006508">
    <property type="term" value="P:proteolysis"/>
    <property type="evidence" value="ECO:0007669"/>
    <property type="project" value="UniProtKB-KW"/>
</dbReference>
<gene>
    <name evidence="13" type="primary">yaeL</name>
    <name evidence="13" type="ordered locus">Bfl278</name>
</gene>